<name>A0A7I7JSD3_9MYCO</name>
<organism evidence="2 3">
    <name type="scientific">Mycobacterium novum</name>
    <dbReference type="NCBI Taxonomy" id="2492438"/>
    <lineage>
        <taxon>Bacteria</taxon>
        <taxon>Bacillati</taxon>
        <taxon>Actinomycetota</taxon>
        <taxon>Actinomycetes</taxon>
        <taxon>Mycobacteriales</taxon>
        <taxon>Mycobacteriaceae</taxon>
        <taxon>Mycobacterium</taxon>
    </lineage>
</organism>
<evidence type="ECO:0000313" key="3">
    <source>
        <dbReference type="Proteomes" id="UP000466997"/>
    </source>
</evidence>
<evidence type="ECO:0000313" key="2">
    <source>
        <dbReference type="EMBL" id="BBX14710.1"/>
    </source>
</evidence>
<dbReference type="AlphaFoldDB" id="A0A7I7JSD3"/>
<evidence type="ECO:0000256" key="1">
    <source>
        <dbReference type="SAM" id="MobiDB-lite"/>
    </source>
</evidence>
<protein>
    <submittedName>
        <fullName evidence="2">Uncharacterized protein</fullName>
    </submittedName>
</protein>
<accession>A0A7I7JSD3</accession>
<dbReference type="PANTHER" id="PTHR39217">
    <property type="match status" value="1"/>
</dbReference>
<reference evidence="2 3" key="1">
    <citation type="journal article" date="2019" name="Emerg. Microbes Infect.">
        <title>Comprehensive subspecies identification of 175 nontuberculous mycobacteria species based on 7547 genomic profiles.</title>
        <authorList>
            <person name="Matsumoto Y."/>
            <person name="Kinjo T."/>
            <person name="Motooka D."/>
            <person name="Nabeya D."/>
            <person name="Jung N."/>
            <person name="Uechi K."/>
            <person name="Horii T."/>
            <person name="Iida T."/>
            <person name="Fujita J."/>
            <person name="Nakamura S."/>
        </authorList>
    </citation>
    <scope>NUCLEOTIDE SEQUENCE [LARGE SCALE GENOMIC DNA]</scope>
    <source>
        <strain evidence="2 3">JCM 6391</strain>
    </source>
</reference>
<proteinExistence type="predicted"/>
<dbReference type="PANTHER" id="PTHR39217:SF1">
    <property type="entry name" value="GLUTATHIONE SYNTHETASE"/>
    <property type="match status" value="1"/>
</dbReference>
<feature type="region of interest" description="Disordered" evidence="1">
    <location>
        <begin position="1"/>
        <end position="30"/>
    </location>
</feature>
<dbReference type="KEGG" id="mnm:MNVM_37910"/>
<gene>
    <name evidence="2" type="ORF">MNVM_37910</name>
</gene>
<keyword evidence="3" id="KW-1185">Reference proteome</keyword>
<dbReference type="Proteomes" id="UP000466997">
    <property type="component" value="Chromosome"/>
</dbReference>
<dbReference type="EMBL" id="AP022562">
    <property type="protein sequence ID" value="BBX14710.1"/>
    <property type="molecule type" value="Genomic_DNA"/>
</dbReference>
<sequence>MTPMASDRITTSPAAGEGCGLSTSSKTSGPPVAAISTACMVTIISDCGVCMKLARPDIFHPRIVLAGDPRRDDDDSDPGDDAGLVHALRHRGLHARRLPWDDPETLEADLVILRSAGGEPERRAEFTAWTKRVRNLLNPPEVVAWNADPRYLADLQCDGVPTAPGAATARTALVFFGAGRSHAFGAAGGDPDFELWDLGRAALRAAAERLSIRIEELLYARAEVTGAGADTRLVGLDLVAPDLGWGELGADECDRAQRRFAREVTSALDRLGLGPLAQRRP</sequence>
<dbReference type="InterPro" id="IPR053191">
    <property type="entry name" value="DcsG_Biosynth_Enzyme"/>
</dbReference>